<accession>A0A5M3W3J0</accession>
<dbReference type="SUPFAM" id="SSF51735">
    <property type="entry name" value="NAD(P)-binding Rossmann-fold domains"/>
    <property type="match status" value="1"/>
</dbReference>
<dbReference type="InterPro" id="IPR055170">
    <property type="entry name" value="GFO_IDH_MocA-like_dom"/>
</dbReference>
<feature type="domain" description="GFO/IDH/MocA-like oxidoreductase" evidence="3">
    <location>
        <begin position="137"/>
        <end position="255"/>
    </location>
</feature>
<protein>
    <submittedName>
        <fullName evidence="4">Oxidoreductase</fullName>
    </submittedName>
</protein>
<dbReference type="InterPro" id="IPR050463">
    <property type="entry name" value="Gfo/Idh/MocA_oxidrdct_glycsds"/>
</dbReference>
<dbReference type="SUPFAM" id="SSF55347">
    <property type="entry name" value="Glyceraldehyde-3-phosphate dehydrogenase-like, C-terminal domain"/>
    <property type="match status" value="1"/>
</dbReference>
<dbReference type="Gene3D" id="3.40.50.720">
    <property type="entry name" value="NAD(P)-binding Rossmann-like Domain"/>
    <property type="match status" value="1"/>
</dbReference>
<comment type="caution">
    <text evidence="4">The sequence shown here is derived from an EMBL/GenBank/DDBJ whole genome shotgun (WGS) entry which is preliminary data.</text>
</comment>
<evidence type="ECO:0000313" key="5">
    <source>
        <dbReference type="Proteomes" id="UP000334990"/>
    </source>
</evidence>
<feature type="domain" description="Gfo/Idh/MocA-like oxidoreductase N-terminal" evidence="2">
    <location>
        <begin position="6"/>
        <end position="126"/>
    </location>
</feature>
<dbReference type="GO" id="GO:0000166">
    <property type="term" value="F:nucleotide binding"/>
    <property type="evidence" value="ECO:0007669"/>
    <property type="project" value="InterPro"/>
</dbReference>
<organism evidence="4 5">
    <name type="scientific">Acrocarpospora corrugata</name>
    <dbReference type="NCBI Taxonomy" id="35763"/>
    <lineage>
        <taxon>Bacteria</taxon>
        <taxon>Bacillati</taxon>
        <taxon>Actinomycetota</taxon>
        <taxon>Actinomycetes</taxon>
        <taxon>Streptosporangiales</taxon>
        <taxon>Streptosporangiaceae</taxon>
        <taxon>Acrocarpospora</taxon>
    </lineage>
</organism>
<dbReference type="Gene3D" id="3.30.360.10">
    <property type="entry name" value="Dihydrodipicolinate Reductase, domain 2"/>
    <property type="match status" value="1"/>
</dbReference>
<dbReference type="PANTHER" id="PTHR43818">
    <property type="entry name" value="BCDNA.GH03377"/>
    <property type="match status" value="1"/>
</dbReference>
<keyword evidence="5" id="KW-1185">Reference proteome</keyword>
<dbReference type="Pfam" id="PF22725">
    <property type="entry name" value="GFO_IDH_MocA_C3"/>
    <property type="match status" value="1"/>
</dbReference>
<proteinExistence type="predicted"/>
<evidence type="ECO:0000313" key="4">
    <source>
        <dbReference type="EMBL" id="GES01711.1"/>
    </source>
</evidence>
<dbReference type="InterPro" id="IPR036291">
    <property type="entry name" value="NAD(P)-bd_dom_sf"/>
</dbReference>
<dbReference type="PANTHER" id="PTHR43818:SF11">
    <property type="entry name" value="BCDNA.GH03377"/>
    <property type="match status" value="1"/>
</dbReference>
<keyword evidence="1" id="KW-0560">Oxidoreductase</keyword>
<dbReference type="GO" id="GO:0016491">
    <property type="term" value="F:oxidoreductase activity"/>
    <property type="evidence" value="ECO:0007669"/>
    <property type="project" value="UniProtKB-KW"/>
</dbReference>
<sequence>MNARGVALIGCGNIGINQHIPAWLERPNGYHLAAVADPDPRRREAARRVAGLAPEDALDGLDAVLARPDIGVVDLSVPPGLRLELVRRAAGAGKHILTEKPLATTPAAAEAMVEICRAGGVTFGVVHNYLFFPELVAARALIDSGAIGDVEVAILNYLGCADNPGAAEYIPAWRKNPEMSGGGVLMDLLHVVYVAESLLGRPIDAASAYVTARSHGGVEEIASCRFETRDAVALVNVGWGHGPGGIDVSGSHGRLAIRYRGGGTSPFAPFESLELTTPAGTTRIEVPAPTGFLSPVTADFTAALATGTRPAATGEDALRVLEATVAAYASAASGATVALPLDRADPAFTDGVLGLSRRPISPRGAVARLGLFGVSGQDPVPA</sequence>
<dbReference type="EMBL" id="BLAD01000052">
    <property type="protein sequence ID" value="GES01711.1"/>
    <property type="molecule type" value="Genomic_DNA"/>
</dbReference>
<dbReference type="OrthoDB" id="9815825at2"/>
<dbReference type="AlphaFoldDB" id="A0A5M3W3J0"/>
<evidence type="ECO:0000256" key="1">
    <source>
        <dbReference type="ARBA" id="ARBA00023002"/>
    </source>
</evidence>
<dbReference type="Pfam" id="PF01408">
    <property type="entry name" value="GFO_IDH_MocA"/>
    <property type="match status" value="1"/>
</dbReference>
<name>A0A5M3W3J0_9ACTN</name>
<dbReference type="Proteomes" id="UP000334990">
    <property type="component" value="Unassembled WGS sequence"/>
</dbReference>
<evidence type="ECO:0000259" key="3">
    <source>
        <dbReference type="Pfam" id="PF22725"/>
    </source>
</evidence>
<gene>
    <name evidence="4" type="ORF">Acor_37750</name>
</gene>
<dbReference type="InterPro" id="IPR000683">
    <property type="entry name" value="Gfo/Idh/MocA-like_OxRdtase_N"/>
</dbReference>
<dbReference type="RefSeq" id="WP_155337980.1">
    <property type="nucleotide sequence ID" value="NZ_BAAABN010000074.1"/>
</dbReference>
<evidence type="ECO:0000259" key="2">
    <source>
        <dbReference type="Pfam" id="PF01408"/>
    </source>
</evidence>
<reference evidence="4 5" key="1">
    <citation type="submission" date="2019-10" db="EMBL/GenBank/DDBJ databases">
        <title>Whole genome shotgun sequence of Acrocarpospora corrugata NBRC 13972.</title>
        <authorList>
            <person name="Ichikawa N."/>
            <person name="Kimura A."/>
            <person name="Kitahashi Y."/>
            <person name="Komaki H."/>
            <person name="Oguchi A."/>
        </authorList>
    </citation>
    <scope>NUCLEOTIDE SEQUENCE [LARGE SCALE GENOMIC DNA]</scope>
    <source>
        <strain evidence="4 5">NBRC 13972</strain>
    </source>
</reference>